<organism evidence="1 2">
    <name type="scientific">Candidatus Erwinia dacicola</name>
    <dbReference type="NCBI Taxonomy" id="252393"/>
    <lineage>
        <taxon>Bacteria</taxon>
        <taxon>Pseudomonadati</taxon>
        <taxon>Pseudomonadota</taxon>
        <taxon>Gammaproteobacteria</taxon>
        <taxon>Enterobacterales</taxon>
        <taxon>Erwiniaceae</taxon>
        <taxon>Erwinia</taxon>
    </lineage>
</organism>
<dbReference type="Gene3D" id="2.30.30.110">
    <property type="match status" value="1"/>
</dbReference>
<feature type="non-terminal residue" evidence="1">
    <location>
        <position position="38"/>
    </location>
</feature>
<keyword evidence="2" id="KW-1185">Reference proteome</keyword>
<gene>
    <name evidence="1" type="primary">chpA</name>
    <name evidence="1" type="ORF">ACZ87_03922</name>
</gene>
<dbReference type="SUPFAM" id="SSF50118">
    <property type="entry name" value="Cell growth inhibitor/plasmid maintenance toxic component"/>
    <property type="match status" value="1"/>
</dbReference>
<proteinExistence type="predicted"/>
<accession>A0A328TFE6</accession>
<comment type="caution">
    <text evidence="1">The sequence shown here is derived from an EMBL/GenBank/DDBJ whole genome shotgun (WGS) entry which is preliminary data.</text>
</comment>
<dbReference type="Proteomes" id="UP000244334">
    <property type="component" value="Unassembled WGS sequence"/>
</dbReference>
<dbReference type="EMBL" id="LJAM02000883">
    <property type="protein sequence ID" value="RAP67865.1"/>
    <property type="molecule type" value="Genomic_DNA"/>
</dbReference>
<evidence type="ECO:0000313" key="1">
    <source>
        <dbReference type="EMBL" id="RAP67865.1"/>
    </source>
</evidence>
<evidence type="ECO:0000313" key="2">
    <source>
        <dbReference type="Proteomes" id="UP000244334"/>
    </source>
</evidence>
<name>A0A328TFE6_9GAMM</name>
<dbReference type="InterPro" id="IPR011067">
    <property type="entry name" value="Plasmid_toxin/cell-grow_inhib"/>
</dbReference>
<dbReference type="AlphaFoldDB" id="A0A328TFE6"/>
<sequence length="38" mass="4206">MLLCVPCTTKAKGYPFEVELSDSRESVALADQVTCVDW</sequence>
<reference evidence="1" key="1">
    <citation type="submission" date="2018-04" db="EMBL/GenBank/DDBJ databases">
        <title>Genomes of the Obligate Erwinia dacicola and Facultative Enterobacter sp. OLF Endosymbionts of the Olive Fruit fly, Bactrocera oleae.</title>
        <authorList>
            <person name="Estes A.M."/>
            <person name="Hearn D.J."/>
            <person name="Agarwal S."/>
            <person name="Pierson E.A."/>
            <person name="Dunning-Hotopp J.C."/>
        </authorList>
    </citation>
    <scope>NUCLEOTIDE SEQUENCE [LARGE SCALE GENOMIC DNA]</scope>
    <source>
        <strain evidence="1">Oroville</strain>
    </source>
</reference>
<protein>
    <submittedName>
        <fullName evidence="1">Toxin domain protein</fullName>
    </submittedName>
</protein>